<keyword evidence="1" id="KW-0732">Signal</keyword>
<gene>
    <name evidence="2" type="ORF">ACJRO7_035557</name>
</gene>
<sequence length="117" mass="12180">MQLNLSKALFLSYLLTVSLSCEAAPGVALNATATPLPCNSGVGAAKCLIAYQQPELEAMADPGMLGASLKSITFPTSDAKNPAGCGRGPVVPNDPYCSPKKNKQSRCDQFYRVPGCA</sequence>
<evidence type="ECO:0000313" key="2">
    <source>
        <dbReference type="EMBL" id="KAL3723390.1"/>
    </source>
</evidence>
<dbReference type="EMBL" id="JBJKBG010000009">
    <property type="protein sequence ID" value="KAL3723390.1"/>
    <property type="molecule type" value="Genomic_DNA"/>
</dbReference>
<evidence type="ECO:0000313" key="3">
    <source>
        <dbReference type="Proteomes" id="UP001634007"/>
    </source>
</evidence>
<feature type="signal peptide" evidence="1">
    <location>
        <begin position="1"/>
        <end position="23"/>
    </location>
</feature>
<comment type="caution">
    <text evidence="2">The sequence shown here is derived from an EMBL/GenBank/DDBJ whole genome shotgun (WGS) entry which is preliminary data.</text>
</comment>
<feature type="chain" id="PRO_5044849558" evidence="1">
    <location>
        <begin position="24"/>
        <end position="117"/>
    </location>
</feature>
<dbReference type="PROSITE" id="PS51257">
    <property type="entry name" value="PROKAR_LIPOPROTEIN"/>
    <property type="match status" value="1"/>
</dbReference>
<keyword evidence="3" id="KW-1185">Reference proteome</keyword>
<dbReference type="Proteomes" id="UP001634007">
    <property type="component" value="Unassembled WGS sequence"/>
</dbReference>
<proteinExistence type="predicted"/>
<reference evidence="2 3" key="1">
    <citation type="submission" date="2024-11" db="EMBL/GenBank/DDBJ databases">
        <title>Chromosome-level genome assembly of Eucalyptus globulus Labill. provides insights into its genome evolution.</title>
        <authorList>
            <person name="Li X."/>
        </authorList>
    </citation>
    <scope>NUCLEOTIDE SEQUENCE [LARGE SCALE GENOMIC DNA]</scope>
    <source>
        <strain evidence="2">CL2024</strain>
        <tissue evidence="2">Fresh tender leaves</tissue>
    </source>
</reference>
<name>A0ABD3JHS0_EUCGL</name>
<accession>A0ABD3JHS0</accession>
<protein>
    <submittedName>
        <fullName evidence="2">Uncharacterized protein</fullName>
    </submittedName>
</protein>
<evidence type="ECO:0000256" key="1">
    <source>
        <dbReference type="SAM" id="SignalP"/>
    </source>
</evidence>
<organism evidence="2 3">
    <name type="scientific">Eucalyptus globulus</name>
    <name type="common">Tasmanian blue gum</name>
    <dbReference type="NCBI Taxonomy" id="34317"/>
    <lineage>
        <taxon>Eukaryota</taxon>
        <taxon>Viridiplantae</taxon>
        <taxon>Streptophyta</taxon>
        <taxon>Embryophyta</taxon>
        <taxon>Tracheophyta</taxon>
        <taxon>Spermatophyta</taxon>
        <taxon>Magnoliopsida</taxon>
        <taxon>eudicotyledons</taxon>
        <taxon>Gunneridae</taxon>
        <taxon>Pentapetalae</taxon>
        <taxon>rosids</taxon>
        <taxon>malvids</taxon>
        <taxon>Myrtales</taxon>
        <taxon>Myrtaceae</taxon>
        <taxon>Myrtoideae</taxon>
        <taxon>Eucalypteae</taxon>
        <taxon>Eucalyptus</taxon>
    </lineage>
</organism>
<dbReference type="AlphaFoldDB" id="A0ABD3JHS0"/>